<dbReference type="Proteomes" id="UP000468943">
    <property type="component" value="Unassembled WGS sequence"/>
</dbReference>
<comment type="caution">
    <text evidence="4">The sequence shown here is derived from an EMBL/GenBank/DDBJ whole genome shotgun (WGS) entry which is preliminary data.</text>
</comment>
<dbReference type="GO" id="GO:0003824">
    <property type="term" value="F:catalytic activity"/>
    <property type="evidence" value="ECO:0007669"/>
    <property type="project" value="InterPro"/>
</dbReference>
<name>A0A6I4SIE8_9SPHN</name>
<evidence type="ECO:0008006" key="6">
    <source>
        <dbReference type="Google" id="ProtNLM"/>
    </source>
</evidence>
<dbReference type="PANTHER" id="PTHR34847:SF1">
    <property type="entry name" value="NODULATION PROTEIN U"/>
    <property type="match status" value="1"/>
</dbReference>
<dbReference type="SUPFAM" id="SSF53067">
    <property type="entry name" value="Actin-like ATPase domain"/>
    <property type="match status" value="1"/>
</dbReference>
<dbReference type="Pfam" id="PF16861">
    <property type="entry name" value="Carbam_trans_C"/>
    <property type="match status" value="1"/>
</dbReference>
<dbReference type="OrthoDB" id="9780777at2"/>
<dbReference type="EMBL" id="WTYS01000001">
    <property type="protein sequence ID" value="MXO55591.1"/>
    <property type="molecule type" value="Genomic_DNA"/>
</dbReference>
<feature type="domain" description="Carbamoyltransferase C-terminal" evidence="3">
    <location>
        <begin position="404"/>
        <end position="593"/>
    </location>
</feature>
<keyword evidence="5" id="KW-1185">Reference proteome</keyword>
<dbReference type="InterPro" id="IPR043129">
    <property type="entry name" value="ATPase_NBD"/>
</dbReference>
<dbReference type="Gene3D" id="3.30.420.40">
    <property type="match status" value="2"/>
</dbReference>
<evidence type="ECO:0000313" key="4">
    <source>
        <dbReference type="EMBL" id="MXO55591.1"/>
    </source>
</evidence>
<dbReference type="PANTHER" id="PTHR34847">
    <property type="entry name" value="NODULATION PROTEIN U"/>
    <property type="match status" value="1"/>
</dbReference>
<dbReference type="InterPro" id="IPR051338">
    <property type="entry name" value="NodU/CmcH_Carbamoyltrnsfr"/>
</dbReference>
<dbReference type="CDD" id="cd24098">
    <property type="entry name" value="ASKHA_NBD_TobZ_N"/>
    <property type="match status" value="1"/>
</dbReference>
<evidence type="ECO:0000256" key="1">
    <source>
        <dbReference type="ARBA" id="ARBA00006129"/>
    </source>
</evidence>
<dbReference type="InterPro" id="IPR038152">
    <property type="entry name" value="Carbam_trans_C_sf"/>
</dbReference>
<dbReference type="Gene3D" id="3.90.870.20">
    <property type="entry name" value="Carbamoyltransferase, C-terminal domain"/>
    <property type="match status" value="1"/>
</dbReference>
<organism evidence="4 5">
    <name type="scientific">Pontixanthobacter gangjinensis</name>
    <dbReference type="NCBI Taxonomy" id="1028742"/>
    <lineage>
        <taxon>Bacteria</taxon>
        <taxon>Pseudomonadati</taxon>
        <taxon>Pseudomonadota</taxon>
        <taxon>Alphaproteobacteria</taxon>
        <taxon>Sphingomonadales</taxon>
        <taxon>Erythrobacteraceae</taxon>
        <taxon>Pontixanthobacter</taxon>
    </lineage>
</organism>
<gene>
    <name evidence="4" type="ORF">GRI36_01720</name>
</gene>
<accession>A0A6I4SIE8</accession>
<evidence type="ECO:0000259" key="2">
    <source>
        <dbReference type="Pfam" id="PF02543"/>
    </source>
</evidence>
<dbReference type="InterPro" id="IPR003696">
    <property type="entry name" value="Carbtransf_dom"/>
</dbReference>
<dbReference type="AlphaFoldDB" id="A0A6I4SIE8"/>
<reference evidence="4 5" key="1">
    <citation type="submission" date="2019-12" db="EMBL/GenBank/DDBJ databases">
        <title>Genomic-based taxomic classification of the family Erythrobacteraceae.</title>
        <authorList>
            <person name="Xu L."/>
        </authorList>
    </citation>
    <scope>NUCLEOTIDE SEQUENCE [LARGE SCALE GENOMIC DNA]</scope>
    <source>
        <strain evidence="4 5">JCM 17802</strain>
    </source>
</reference>
<dbReference type="InterPro" id="IPR031730">
    <property type="entry name" value="Carbam_trans_C"/>
</dbReference>
<sequence>MAILGLSAFYHDSSAALLIDGKVVAAVQEERFSRIKNDAGYPEHSINYCLAVAGLKLSDVDHIVFYEKPFLKFERLLDTYLTFAPRGVRSFATAIPVWIKEKLFQKSVLLKQFEKHDEGWTDTGQLKFSEHHLSHCASAFFPSPFEEALVLSVDGVGERTTTSVAVGRGNNLSIKREIQFPHSLGLLYSAFTEYIGFRVNYDEYKVMGLAPYGAPIYRDQILEHLIDIKPDGSFWMDQSYFGYATGFSSINAKFRDIFGQPRRHPDEPIDQFHMDIARSVQVVTEEIVLRMAASLQEEFGIRNLCLAGGVAQNSVINGMLARSGHFDHVWVQPAAGDSGGSLGAAQAYWHLAMGQPRCISDAADAMNGACLGPSFSQMEIERSLTQLGAEFEALSDEDLFRTVASDLASGKAAGWFDGRMEFGARALGNRSILGDPRSDSMQAKINLRVKGRESFRPFAPAVLAEHCAEWFDHLHDSPYMAMVAPVAASKLEPVTSEDSGRTGFDKLKVRRSVIPAVTHVDGSARIQTVTAEMRPRFHALIRAFYEETGCPMVLNTSFNGRDEPIVCTPEDAYRCFVDSGLDLLICGNCVVRKPS</sequence>
<feature type="domain" description="Carbamoyltransferase" evidence="2">
    <location>
        <begin position="3"/>
        <end position="345"/>
    </location>
</feature>
<evidence type="ECO:0000259" key="3">
    <source>
        <dbReference type="Pfam" id="PF16861"/>
    </source>
</evidence>
<protein>
    <recommendedName>
        <fullName evidence="6">Carbamoyltransferase</fullName>
    </recommendedName>
</protein>
<proteinExistence type="inferred from homology"/>
<evidence type="ECO:0000313" key="5">
    <source>
        <dbReference type="Proteomes" id="UP000468943"/>
    </source>
</evidence>
<comment type="similarity">
    <text evidence="1">Belongs to the NodU/CmcH family.</text>
</comment>
<dbReference type="Pfam" id="PF02543">
    <property type="entry name" value="Carbam_trans_N"/>
    <property type="match status" value="1"/>
</dbReference>